<dbReference type="FunFam" id="1.10.730.20:FF:000001">
    <property type="entry name" value="Isoleucine--tRNA ligase"/>
    <property type="match status" value="1"/>
</dbReference>
<evidence type="ECO:0000313" key="16">
    <source>
        <dbReference type="EMBL" id="OSM04343.1"/>
    </source>
</evidence>
<feature type="binding site" evidence="12">
    <location>
        <position position="939"/>
    </location>
    <ligand>
        <name>Zn(2+)</name>
        <dbReference type="ChEBI" id="CHEBI:29105"/>
    </ligand>
</feature>
<dbReference type="GO" id="GO:0006428">
    <property type="term" value="P:isoleucyl-tRNA aminoacylation"/>
    <property type="evidence" value="ECO:0007669"/>
    <property type="project" value="UniProtKB-UniRule"/>
</dbReference>
<feature type="binding site" evidence="12">
    <location>
        <position position="623"/>
    </location>
    <ligand>
        <name>ATP</name>
        <dbReference type="ChEBI" id="CHEBI:30616"/>
    </ligand>
</feature>
<dbReference type="InterPro" id="IPR050081">
    <property type="entry name" value="Ile-tRNA_ligase"/>
</dbReference>
<evidence type="ECO:0000256" key="12">
    <source>
        <dbReference type="HAMAP-Rule" id="MF_02002"/>
    </source>
</evidence>
<evidence type="ECO:0000256" key="5">
    <source>
        <dbReference type="ARBA" id="ARBA00022741"/>
    </source>
</evidence>
<dbReference type="GO" id="GO:0005524">
    <property type="term" value="F:ATP binding"/>
    <property type="evidence" value="ECO:0007669"/>
    <property type="project" value="UniProtKB-UniRule"/>
</dbReference>
<dbReference type="InterPro" id="IPR002301">
    <property type="entry name" value="Ile-tRNA-ligase"/>
</dbReference>
<comment type="function">
    <text evidence="10 12">Catalyzes the attachment of isoleucine to tRNA(Ile). As IleRS can inadvertently accommodate and process structurally similar amino acids such as valine, to avoid such errors it has two additional distinct tRNA(Ile)-dependent editing activities. One activity is designated as 'pretransfer' editing and involves the hydrolysis of activated Val-AMP. The other activity is designated 'posttransfer' editing and involves deacylation of mischarged Val-tRNA(Ile).</text>
</comment>
<dbReference type="SUPFAM" id="SSF50677">
    <property type="entry name" value="ValRS/IleRS/LeuRS editing domain"/>
    <property type="match status" value="1"/>
</dbReference>
<feature type="binding site" evidence="12">
    <location>
        <position position="936"/>
    </location>
    <ligand>
        <name>Zn(2+)</name>
        <dbReference type="ChEBI" id="CHEBI:29105"/>
    </ligand>
</feature>
<dbReference type="Gene3D" id="1.10.730.20">
    <property type="match status" value="1"/>
</dbReference>
<evidence type="ECO:0000313" key="17">
    <source>
        <dbReference type="Proteomes" id="UP000194003"/>
    </source>
</evidence>
<evidence type="ECO:0000256" key="6">
    <source>
        <dbReference type="ARBA" id="ARBA00022833"/>
    </source>
</evidence>
<sequence length="945" mass="106016">MDYKESILLPKTDFPMRAGLAKREPEILEKWEQMDLYAKLRASAQGNPQFVLHDGPPYANGHLHMGHAINKVLKDIIVKSRQMSGYDAVYVPGWDCHGLPIELKAEEALKKDGKKKEEIPLPEFRRQCRDFAAQWVDIQRSEFQRLGVGGDWANPYLTMNYQFEADIVRELGKFLHNGGLYKGAKPVYWCHHDVTALAEAEVEYEDHVSRTIMVKFPLRHGETLADVDPALENQPASVVIWTTTPWTIPGNLAVSLGPDINYVAVKVTDPQENVNLAIGEVLIIAEGLWESVADACGLHHADDIELLCAFPGSKLENKKFTHPYLDQDAPILIGDHVTLEAGTGCVHTAPGHGAEDYDIGLKYGLKPFNPVDDYGRFLPGTPHFEGQHVKEANDAVVALLDDRGALLASSKVSHSYPHCWRCHNPVIMRATPQWFISMAENDLRDNALAAIRATKWIPNWGEERIYNMVANRPDWCVSRQRAWGAPIAVVTCDDCGHIVRDPAITETIAQAVEQGGADVWYEKPVTDFLPEGYVCPQCGSAHLVKEKDILDVWFDSGVTHAAVLERRSDLKWPADLYLEGSDQHRGWFHSSLLTSSGTRGRAPYEAVLTHGFVVDGKGRKMSKSLGNVIAPEKVVKQYGADILRMWVSAEDYSGDIRISDEILKGLSDAYRRIRNTLRFLVGNLNGFDAQRDLVGYADLAELDRWALDRLANLIRNVESAYNEYAFHRVYQELHYFCAMDLGAFYLDIIKDRLYCDAENSTARRGAQTVMHHALEALVRLMAPVLAFTAEEMWSHMPGDRETSVHLARFPQEHPEWRDEELAKRWARYRAVRAEAYRVLENDRKEKRIGSFMEAALTLYCDADLKAFLAGFNDNFRLYITASVTLADLDAAPADAISATEVTGLKIGATRAGGTKCVRCWNWDEAVGSHAEHPELCPRCADVVSG</sequence>
<feature type="binding site" evidence="12">
    <location>
        <position position="579"/>
    </location>
    <ligand>
        <name>L-isoleucyl-5'-AMP</name>
        <dbReference type="ChEBI" id="CHEBI:178002"/>
    </ligand>
</feature>
<organism evidence="16 17">
    <name type="scientific">Magnetofaba australis IT-1</name>
    <dbReference type="NCBI Taxonomy" id="1434232"/>
    <lineage>
        <taxon>Bacteria</taxon>
        <taxon>Pseudomonadati</taxon>
        <taxon>Pseudomonadota</taxon>
        <taxon>Magnetococcia</taxon>
        <taxon>Magnetococcales</taxon>
        <taxon>Magnetococcaceae</taxon>
        <taxon>Magnetofaba</taxon>
    </lineage>
</organism>
<dbReference type="Proteomes" id="UP000194003">
    <property type="component" value="Unassembled WGS sequence"/>
</dbReference>
<evidence type="ECO:0000259" key="13">
    <source>
        <dbReference type="Pfam" id="PF00133"/>
    </source>
</evidence>
<proteinExistence type="inferred from homology"/>
<dbReference type="RefSeq" id="WP_085442434.1">
    <property type="nucleotide sequence ID" value="NZ_LVJN01000019.1"/>
</dbReference>
<comment type="similarity">
    <text evidence="1 12">Belongs to the class-I aminoacyl-tRNA synthetase family. IleS type 1 subfamily.</text>
</comment>
<dbReference type="GO" id="GO:0005829">
    <property type="term" value="C:cytosol"/>
    <property type="evidence" value="ECO:0007669"/>
    <property type="project" value="TreeGrafter"/>
</dbReference>
<dbReference type="PRINTS" id="PR00984">
    <property type="entry name" value="TRNASYNTHILE"/>
</dbReference>
<feature type="domain" description="Zinc finger FPG/IleRS-type" evidence="14">
    <location>
        <begin position="915"/>
        <end position="942"/>
    </location>
</feature>
<dbReference type="InterPro" id="IPR002300">
    <property type="entry name" value="aa-tRNA-synth_Ia"/>
</dbReference>
<dbReference type="NCBIfam" id="TIGR00392">
    <property type="entry name" value="ileS"/>
    <property type="match status" value="1"/>
</dbReference>
<evidence type="ECO:0000259" key="14">
    <source>
        <dbReference type="Pfam" id="PF06827"/>
    </source>
</evidence>
<dbReference type="InterPro" id="IPR009080">
    <property type="entry name" value="tRNAsynth_Ia_anticodon-bd"/>
</dbReference>
<dbReference type="PANTHER" id="PTHR42765:SF1">
    <property type="entry name" value="ISOLEUCINE--TRNA LIGASE, MITOCHONDRIAL"/>
    <property type="match status" value="1"/>
</dbReference>
<dbReference type="GO" id="GO:0004822">
    <property type="term" value="F:isoleucine-tRNA ligase activity"/>
    <property type="evidence" value="ECO:0007669"/>
    <property type="project" value="UniProtKB-UniRule"/>
</dbReference>
<name>A0A1Y2K5T0_9PROT</name>
<feature type="domain" description="Aminoacyl-tRNA synthetase class Ia" evidence="13">
    <location>
        <begin position="27"/>
        <end position="659"/>
    </location>
</feature>
<comment type="caution">
    <text evidence="16">The sequence shown here is derived from an EMBL/GenBank/DDBJ whole genome shotgun (WGS) entry which is preliminary data.</text>
</comment>
<dbReference type="GO" id="GO:0008270">
    <property type="term" value="F:zinc ion binding"/>
    <property type="evidence" value="ECO:0007669"/>
    <property type="project" value="UniProtKB-UniRule"/>
</dbReference>
<evidence type="ECO:0000259" key="15">
    <source>
        <dbReference type="Pfam" id="PF08264"/>
    </source>
</evidence>
<keyword evidence="3 12" id="KW-0436">Ligase</keyword>
<dbReference type="InterPro" id="IPR013155">
    <property type="entry name" value="M/V/L/I-tRNA-synth_anticd-bd"/>
</dbReference>
<keyword evidence="6 12" id="KW-0862">Zinc</keyword>
<dbReference type="EMBL" id="LVJN01000019">
    <property type="protein sequence ID" value="OSM04343.1"/>
    <property type="molecule type" value="Genomic_DNA"/>
</dbReference>
<feature type="short sequence motif" description="'KMSKS' region" evidence="12">
    <location>
        <begin position="620"/>
        <end position="624"/>
    </location>
</feature>
<dbReference type="SUPFAM" id="SSF47323">
    <property type="entry name" value="Anticodon-binding domain of a subclass of class I aminoacyl-tRNA synthetases"/>
    <property type="match status" value="1"/>
</dbReference>
<reference evidence="16 17" key="1">
    <citation type="journal article" date="2016" name="BMC Genomics">
        <title>Combined genomic and structural analyses of a cultured magnetotactic bacterium reveals its niche adaptation to a dynamic environment.</title>
        <authorList>
            <person name="Araujo A.C."/>
            <person name="Morillo V."/>
            <person name="Cypriano J."/>
            <person name="Teixeira L.C."/>
            <person name="Leao P."/>
            <person name="Lyra S."/>
            <person name="Almeida L.G."/>
            <person name="Bazylinski D.A."/>
            <person name="Vasconcellos A.T."/>
            <person name="Abreu F."/>
            <person name="Lins U."/>
        </authorList>
    </citation>
    <scope>NUCLEOTIDE SEQUENCE [LARGE SCALE GENOMIC DNA]</scope>
    <source>
        <strain evidence="16 17">IT-1</strain>
    </source>
</reference>
<keyword evidence="7 12" id="KW-0067">ATP-binding</keyword>
<dbReference type="PANTHER" id="PTHR42765">
    <property type="entry name" value="SOLEUCYL-TRNA SYNTHETASE"/>
    <property type="match status" value="1"/>
</dbReference>
<keyword evidence="5 12" id="KW-0547">Nucleotide-binding</keyword>
<evidence type="ECO:0000256" key="10">
    <source>
        <dbReference type="ARBA" id="ARBA00025217"/>
    </source>
</evidence>
<feature type="binding site" evidence="12">
    <location>
        <position position="919"/>
    </location>
    <ligand>
        <name>Zn(2+)</name>
        <dbReference type="ChEBI" id="CHEBI:29105"/>
    </ligand>
</feature>
<dbReference type="CDD" id="cd00818">
    <property type="entry name" value="IleRS_core"/>
    <property type="match status" value="1"/>
</dbReference>
<comment type="cofactor">
    <cofactor evidence="12">
        <name>Zn(2+)</name>
        <dbReference type="ChEBI" id="CHEBI:29105"/>
    </cofactor>
    <text evidence="12">Binds 1 zinc ion per subunit.</text>
</comment>
<evidence type="ECO:0000256" key="8">
    <source>
        <dbReference type="ARBA" id="ARBA00022917"/>
    </source>
</evidence>
<dbReference type="InterPro" id="IPR001412">
    <property type="entry name" value="aa-tRNA-synth_I_CS"/>
</dbReference>
<evidence type="ECO:0000256" key="11">
    <source>
        <dbReference type="ARBA" id="ARBA00048359"/>
    </source>
</evidence>
<evidence type="ECO:0000256" key="3">
    <source>
        <dbReference type="ARBA" id="ARBA00022598"/>
    </source>
</evidence>
<protein>
    <recommendedName>
        <fullName evidence="12">Isoleucine--tRNA ligase</fullName>
        <ecNumber evidence="12">6.1.1.5</ecNumber>
    </recommendedName>
    <alternativeName>
        <fullName evidence="12">Isoleucyl-tRNA synthetase</fullName>
        <shortName evidence="12">IleRS</shortName>
    </alternativeName>
</protein>
<evidence type="ECO:0000256" key="1">
    <source>
        <dbReference type="ARBA" id="ARBA00006887"/>
    </source>
</evidence>
<keyword evidence="2 12" id="KW-0963">Cytoplasm</keyword>
<dbReference type="InterPro" id="IPR033708">
    <property type="entry name" value="Anticodon_Ile_BEm"/>
</dbReference>
<dbReference type="EC" id="6.1.1.5" evidence="12"/>
<feature type="short sequence motif" description="'HIGH' region" evidence="12">
    <location>
        <begin position="57"/>
        <end position="67"/>
    </location>
</feature>
<comment type="domain">
    <text evidence="12">IleRS has two distinct active sites: one for aminoacylation and one for editing. The misactivated valine is translocated from the active site to the editing site, which sterically excludes the correctly activated isoleucine. The single editing site contains two valyl binding pockets, one specific for each substrate (Val-AMP or Val-tRNA(Ile)).</text>
</comment>
<comment type="catalytic activity">
    <reaction evidence="11 12">
        <text>tRNA(Ile) + L-isoleucine + ATP = L-isoleucyl-tRNA(Ile) + AMP + diphosphate</text>
        <dbReference type="Rhea" id="RHEA:11060"/>
        <dbReference type="Rhea" id="RHEA-COMP:9666"/>
        <dbReference type="Rhea" id="RHEA-COMP:9695"/>
        <dbReference type="ChEBI" id="CHEBI:30616"/>
        <dbReference type="ChEBI" id="CHEBI:33019"/>
        <dbReference type="ChEBI" id="CHEBI:58045"/>
        <dbReference type="ChEBI" id="CHEBI:78442"/>
        <dbReference type="ChEBI" id="CHEBI:78528"/>
        <dbReference type="ChEBI" id="CHEBI:456215"/>
        <dbReference type="EC" id="6.1.1.5"/>
    </reaction>
</comment>
<dbReference type="InterPro" id="IPR009008">
    <property type="entry name" value="Val/Leu/Ile-tRNA-synth_edit"/>
</dbReference>
<dbReference type="Pfam" id="PF00133">
    <property type="entry name" value="tRNA-synt_1"/>
    <property type="match status" value="1"/>
</dbReference>
<dbReference type="Gene3D" id="3.40.50.620">
    <property type="entry name" value="HUPs"/>
    <property type="match status" value="2"/>
</dbReference>
<dbReference type="GO" id="GO:0000049">
    <property type="term" value="F:tRNA binding"/>
    <property type="evidence" value="ECO:0007669"/>
    <property type="project" value="InterPro"/>
</dbReference>
<dbReference type="InterPro" id="IPR014729">
    <property type="entry name" value="Rossmann-like_a/b/a_fold"/>
</dbReference>
<dbReference type="AlphaFoldDB" id="A0A1Y2K5T0"/>
<evidence type="ECO:0000256" key="2">
    <source>
        <dbReference type="ARBA" id="ARBA00022490"/>
    </source>
</evidence>
<keyword evidence="17" id="KW-1185">Reference proteome</keyword>
<dbReference type="GO" id="GO:0002161">
    <property type="term" value="F:aminoacyl-tRNA deacylase activity"/>
    <property type="evidence" value="ECO:0007669"/>
    <property type="project" value="InterPro"/>
</dbReference>
<dbReference type="SUPFAM" id="SSF52374">
    <property type="entry name" value="Nucleotidylyl transferase"/>
    <property type="match status" value="1"/>
</dbReference>
<accession>A0A1Y2K5T0</accession>
<evidence type="ECO:0000256" key="7">
    <source>
        <dbReference type="ARBA" id="ARBA00022840"/>
    </source>
</evidence>
<dbReference type="PROSITE" id="PS00178">
    <property type="entry name" value="AA_TRNA_LIGASE_I"/>
    <property type="match status" value="1"/>
</dbReference>
<keyword evidence="4 12" id="KW-0479">Metal-binding</keyword>
<dbReference type="Gene3D" id="3.90.740.10">
    <property type="entry name" value="Valyl/Leucyl/Isoleucyl-tRNA synthetase, editing domain"/>
    <property type="match status" value="1"/>
</dbReference>
<comment type="subcellular location">
    <subcellularLocation>
        <location evidence="12">Cytoplasm</location>
    </subcellularLocation>
</comment>
<comment type="subunit">
    <text evidence="12">Monomer.</text>
</comment>
<keyword evidence="9 12" id="KW-0030">Aminoacyl-tRNA synthetase</keyword>
<dbReference type="InterPro" id="IPR010663">
    <property type="entry name" value="Znf_FPG/IleRS"/>
</dbReference>
<dbReference type="STRING" id="1434232.MAIT1_04236"/>
<dbReference type="OrthoDB" id="9810365at2"/>
<dbReference type="CDD" id="cd07960">
    <property type="entry name" value="Anticodon_Ia_Ile_BEm"/>
    <property type="match status" value="1"/>
</dbReference>
<keyword evidence="8 12" id="KW-0648">Protein biosynthesis</keyword>
<feature type="binding site" evidence="12">
    <location>
        <position position="916"/>
    </location>
    <ligand>
        <name>Zn(2+)</name>
        <dbReference type="ChEBI" id="CHEBI:29105"/>
    </ligand>
</feature>
<gene>
    <name evidence="12" type="primary">ileS</name>
    <name evidence="16" type="ORF">MAIT1_04236</name>
</gene>
<dbReference type="InterPro" id="IPR023585">
    <property type="entry name" value="Ile-tRNA-ligase_type1"/>
</dbReference>
<dbReference type="HAMAP" id="MF_02002">
    <property type="entry name" value="Ile_tRNA_synth_type1"/>
    <property type="match status" value="1"/>
</dbReference>
<evidence type="ECO:0000256" key="9">
    <source>
        <dbReference type="ARBA" id="ARBA00023146"/>
    </source>
</evidence>
<dbReference type="Pfam" id="PF06827">
    <property type="entry name" value="zf-FPG_IleRS"/>
    <property type="match status" value="1"/>
</dbReference>
<dbReference type="Pfam" id="PF08264">
    <property type="entry name" value="Anticodon_1"/>
    <property type="match status" value="1"/>
</dbReference>
<feature type="domain" description="Methionyl/Valyl/Leucyl/Isoleucyl-tRNA synthetase anticodon-binding" evidence="15">
    <location>
        <begin position="703"/>
        <end position="849"/>
    </location>
</feature>
<evidence type="ECO:0000256" key="4">
    <source>
        <dbReference type="ARBA" id="ARBA00022723"/>
    </source>
</evidence>